<dbReference type="Pfam" id="PF00441">
    <property type="entry name" value="Acyl-CoA_dh_1"/>
    <property type="match status" value="1"/>
</dbReference>
<evidence type="ECO:0000259" key="8">
    <source>
        <dbReference type="Pfam" id="PF02770"/>
    </source>
</evidence>
<dbReference type="InterPro" id="IPR052161">
    <property type="entry name" value="Mycobact_Acyl-CoA_DH"/>
</dbReference>
<dbReference type="PANTHER" id="PTHR43292:SF4">
    <property type="entry name" value="ACYL-COA DEHYDROGENASE FADE34"/>
    <property type="match status" value="1"/>
</dbReference>
<dbReference type="GO" id="GO:0016627">
    <property type="term" value="F:oxidoreductase activity, acting on the CH-CH group of donors"/>
    <property type="evidence" value="ECO:0007669"/>
    <property type="project" value="InterPro"/>
</dbReference>
<evidence type="ECO:0000313" key="10">
    <source>
        <dbReference type="Proteomes" id="UP000501600"/>
    </source>
</evidence>
<sequence>MATRSMEMSDQDLAAEVKTWLAANWDSEKRCERGVDRLNIKSWLGKLVDSGYSVPTWSPDWFGRGFNSKQARIIDNILKAHQVPGRSQDRYNLGAVTVYRMGSYALKTELLRDMLTGDVSCLLYSEPNAGSDLAGVRTKAEWVAGPDGGEYVVTGQKVWTTNAKEAAYGMLLARTDWDVPKHGGISFFIFPMKQDGVEIRPINQITGESEFNEIFITEARVPARYIVGELNGGWKVLQTALAYERLIMGEGATERQGKEKSAVPPLVELAKRHGKLDDPVLRQKIAQAVAYRHLNALNMKRAKQEILANGSSSLMSLGKLAMSRIQHGEAKVAGEILGANSLLDGDDFPDSADMNFDSAKAYMNSIGGGSDQIQRNIISERILGLPREIEVDRNMPFRDVKSG</sequence>
<dbReference type="SUPFAM" id="SSF56645">
    <property type="entry name" value="Acyl-CoA dehydrogenase NM domain-like"/>
    <property type="match status" value="1"/>
</dbReference>
<dbReference type="EMBL" id="CP051217">
    <property type="protein sequence ID" value="QJB70752.1"/>
    <property type="molecule type" value="Genomic_DNA"/>
</dbReference>
<dbReference type="InterPro" id="IPR009075">
    <property type="entry name" value="AcylCo_DH/oxidase_C"/>
</dbReference>
<evidence type="ECO:0000256" key="1">
    <source>
        <dbReference type="ARBA" id="ARBA00001974"/>
    </source>
</evidence>
<dbReference type="Pfam" id="PF02770">
    <property type="entry name" value="Acyl-CoA_dh_M"/>
    <property type="match status" value="1"/>
</dbReference>
<dbReference type="InterPro" id="IPR009100">
    <property type="entry name" value="AcylCoA_DH/oxidase_NM_dom_sf"/>
</dbReference>
<keyword evidence="4 6" id="KW-0274">FAD</keyword>
<feature type="domain" description="Acyl-CoA oxidase/dehydrogenase middle" evidence="8">
    <location>
        <begin position="121"/>
        <end position="209"/>
    </location>
</feature>
<dbReference type="FunFam" id="2.40.110.10:FF:000011">
    <property type="entry name" value="Acyl-CoA dehydrogenase FadE34"/>
    <property type="match status" value="1"/>
</dbReference>
<evidence type="ECO:0000256" key="2">
    <source>
        <dbReference type="ARBA" id="ARBA00009347"/>
    </source>
</evidence>
<dbReference type="Proteomes" id="UP000501600">
    <property type="component" value="Chromosome"/>
</dbReference>
<name>A0A6H2DQ11_9SPHN</name>
<comment type="cofactor">
    <cofactor evidence="1 6">
        <name>FAD</name>
        <dbReference type="ChEBI" id="CHEBI:57692"/>
    </cofactor>
</comment>
<keyword evidence="3 6" id="KW-0285">Flavoprotein</keyword>
<accession>A0A6H2DQ11</accession>
<comment type="similarity">
    <text evidence="2 6">Belongs to the acyl-CoA dehydrogenase family.</text>
</comment>
<evidence type="ECO:0000313" key="9">
    <source>
        <dbReference type="EMBL" id="QJB70752.1"/>
    </source>
</evidence>
<dbReference type="Gene3D" id="1.20.140.10">
    <property type="entry name" value="Butyryl-CoA Dehydrogenase, subunit A, domain 3"/>
    <property type="match status" value="1"/>
</dbReference>
<protein>
    <submittedName>
        <fullName evidence="9">Acyl-CoA dehydrogenase</fullName>
    </submittedName>
</protein>
<dbReference type="InterPro" id="IPR037069">
    <property type="entry name" value="AcylCoA_DH/ox_N_sf"/>
</dbReference>
<dbReference type="KEGG" id="phao:HF685_08150"/>
<dbReference type="PANTHER" id="PTHR43292">
    <property type="entry name" value="ACYL-COA DEHYDROGENASE"/>
    <property type="match status" value="1"/>
</dbReference>
<dbReference type="InterPro" id="IPR046373">
    <property type="entry name" value="Acyl-CoA_Oxase/DH_mid-dom_sf"/>
</dbReference>
<evidence type="ECO:0000256" key="4">
    <source>
        <dbReference type="ARBA" id="ARBA00022827"/>
    </source>
</evidence>
<feature type="domain" description="Acyl-CoA dehydrogenase/oxidase C-terminal" evidence="7">
    <location>
        <begin position="231"/>
        <end position="383"/>
    </location>
</feature>
<dbReference type="Gene3D" id="1.10.540.10">
    <property type="entry name" value="Acyl-CoA dehydrogenase/oxidase, N-terminal domain"/>
    <property type="match status" value="1"/>
</dbReference>
<evidence type="ECO:0000256" key="5">
    <source>
        <dbReference type="ARBA" id="ARBA00023002"/>
    </source>
</evidence>
<dbReference type="InterPro" id="IPR006091">
    <property type="entry name" value="Acyl-CoA_Oxase/DH_mid-dom"/>
</dbReference>
<reference evidence="9 10" key="1">
    <citation type="submission" date="2020-04" db="EMBL/GenBank/DDBJ databases">
        <title>Genome sequence for Sphingorhabdus sp. strain M1.</title>
        <authorList>
            <person name="Park S.-J."/>
        </authorList>
    </citation>
    <scope>NUCLEOTIDE SEQUENCE [LARGE SCALE GENOMIC DNA]</scope>
    <source>
        <strain evidence="9 10">JK6</strain>
    </source>
</reference>
<proteinExistence type="inferred from homology"/>
<dbReference type="Gene3D" id="2.40.110.10">
    <property type="entry name" value="Butyryl-CoA Dehydrogenase, subunit A, domain 2"/>
    <property type="match status" value="1"/>
</dbReference>
<keyword evidence="10" id="KW-1185">Reference proteome</keyword>
<organism evidence="9 10">
    <name type="scientific">Parasphingorhabdus halotolerans</name>
    <dbReference type="NCBI Taxonomy" id="2725558"/>
    <lineage>
        <taxon>Bacteria</taxon>
        <taxon>Pseudomonadati</taxon>
        <taxon>Pseudomonadota</taxon>
        <taxon>Alphaproteobacteria</taxon>
        <taxon>Sphingomonadales</taxon>
        <taxon>Sphingomonadaceae</taxon>
        <taxon>Parasphingorhabdus</taxon>
    </lineage>
</organism>
<dbReference type="GO" id="GO:0050660">
    <property type="term" value="F:flavin adenine dinucleotide binding"/>
    <property type="evidence" value="ECO:0007669"/>
    <property type="project" value="InterPro"/>
</dbReference>
<keyword evidence="5 6" id="KW-0560">Oxidoreductase</keyword>
<dbReference type="GO" id="GO:0005886">
    <property type="term" value="C:plasma membrane"/>
    <property type="evidence" value="ECO:0007669"/>
    <property type="project" value="TreeGrafter"/>
</dbReference>
<evidence type="ECO:0000256" key="6">
    <source>
        <dbReference type="RuleBase" id="RU362125"/>
    </source>
</evidence>
<gene>
    <name evidence="9" type="ORF">HF685_08150</name>
</gene>
<evidence type="ECO:0000256" key="3">
    <source>
        <dbReference type="ARBA" id="ARBA00022630"/>
    </source>
</evidence>
<dbReference type="SUPFAM" id="SSF47203">
    <property type="entry name" value="Acyl-CoA dehydrogenase C-terminal domain-like"/>
    <property type="match status" value="1"/>
</dbReference>
<dbReference type="InterPro" id="IPR036250">
    <property type="entry name" value="AcylCo_DH-like_C"/>
</dbReference>
<dbReference type="AlphaFoldDB" id="A0A6H2DQ11"/>
<evidence type="ECO:0000259" key="7">
    <source>
        <dbReference type="Pfam" id="PF00441"/>
    </source>
</evidence>